<sequence>MHSPAPAPGPTPSTAAATPLVAGIDVATAAVRVVCVDAHGTVFAEGRAALPEPVREGGRSEQDATRWWPATAEALRQATSALPARGAEVSAVAVSATSGTFVPADADGRALGPALMYDDRRAADLNAEAQRLGADRWRALGLTVGPTAALGRAAWCARHAAGIPGTARLLHTPDLLGRHLTGAPVATDWSHALKTGYDPRAGEWPVEILDALGIPAHWLPPVQPPGTSVGTVCAEAAAETGLPVGCDVRLGMTDGCTGQLATGAVAPGQFVGVLGTTYVLKGVTRELVTDPAGALYSHRHPDGWWLPGGASNTGGEALAHRAAGQLPALDQAAAARGPASCVSYPLRREGERFPFVAGAARGFTLGTPADDADRHRADLEGVAFLERLALERVAALGVPVTAPLYAAGGGSRSPLWTRIRATVLGHPLRVAERAETAFGAALLAATGTLYPSLEKAAAAMTGEGRLVEPVPGEKDALDESYARFTEELATRGWL</sequence>
<comment type="similarity">
    <text evidence="1">Belongs to the FGGY kinase family.</text>
</comment>
<accession>A0ABS3WT55</accession>
<gene>
    <name evidence="7" type="ORF">JW592_12525</name>
</gene>
<keyword evidence="3" id="KW-0808">Transferase</keyword>
<dbReference type="SUPFAM" id="SSF53067">
    <property type="entry name" value="Actin-like ATPase domain"/>
    <property type="match status" value="2"/>
</dbReference>
<name>A0ABS3WT55_9ACTN</name>
<keyword evidence="8" id="KW-1185">Reference proteome</keyword>
<keyword evidence="2" id="KW-0859">Xylose metabolism</keyword>
<dbReference type="PIRSF" id="PIRSF000538">
    <property type="entry name" value="GlpK"/>
    <property type="match status" value="1"/>
</dbReference>
<dbReference type="PANTHER" id="PTHR43095:SF5">
    <property type="entry name" value="XYLULOSE KINASE"/>
    <property type="match status" value="1"/>
</dbReference>
<keyword evidence="2" id="KW-0119">Carbohydrate metabolism</keyword>
<dbReference type="Pfam" id="PF00370">
    <property type="entry name" value="FGGY_N"/>
    <property type="match status" value="1"/>
</dbReference>
<dbReference type="Gene3D" id="3.30.420.40">
    <property type="match status" value="2"/>
</dbReference>
<dbReference type="InterPro" id="IPR043129">
    <property type="entry name" value="ATPase_NBD"/>
</dbReference>
<evidence type="ECO:0000256" key="1">
    <source>
        <dbReference type="ARBA" id="ARBA00009156"/>
    </source>
</evidence>
<dbReference type="InterPro" id="IPR000577">
    <property type="entry name" value="Carb_kinase_FGGY"/>
</dbReference>
<evidence type="ECO:0000259" key="6">
    <source>
        <dbReference type="Pfam" id="PF02782"/>
    </source>
</evidence>
<comment type="caution">
    <text evidence="7">The sequence shown here is derived from an EMBL/GenBank/DDBJ whole genome shotgun (WGS) entry which is preliminary data.</text>
</comment>
<evidence type="ECO:0000256" key="2">
    <source>
        <dbReference type="ARBA" id="ARBA00022629"/>
    </source>
</evidence>
<dbReference type="InterPro" id="IPR050406">
    <property type="entry name" value="FGGY_Carb_Kinase"/>
</dbReference>
<feature type="domain" description="Carbohydrate kinase FGGY C-terminal" evidence="6">
    <location>
        <begin position="273"/>
        <end position="446"/>
    </location>
</feature>
<evidence type="ECO:0000259" key="5">
    <source>
        <dbReference type="Pfam" id="PF00370"/>
    </source>
</evidence>
<dbReference type="InterPro" id="IPR018485">
    <property type="entry name" value="FGGY_C"/>
</dbReference>
<protein>
    <submittedName>
        <fullName evidence="7">Carbohydrate kinase</fullName>
    </submittedName>
</protein>
<evidence type="ECO:0000313" key="8">
    <source>
        <dbReference type="Proteomes" id="UP001518976"/>
    </source>
</evidence>
<dbReference type="RefSeq" id="WP_209265163.1">
    <property type="nucleotide sequence ID" value="NZ_JAFFZN010000009.1"/>
</dbReference>
<dbReference type="EMBL" id="JAFFZN010000009">
    <property type="protein sequence ID" value="MBO8186288.1"/>
    <property type="molecule type" value="Genomic_DNA"/>
</dbReference>
<evidence type="ECO:0000313" key="7">
    <source>
        <dbReference type="EMBL" id="MBO8186288.1"/>
    </source>
</evidence>
<dbReference type="InterPro" id="IPR018484">
    <property type="entry name" value="FGGY_N"/>
</dbReference>
<dbReference type="Pfam" id="PF02782">
    <property type="entry name" value="FGGY_C"/>
    <property type="match status" value="1"/>
</dbReference>
<reference evidence="7 8" key="1">
    <citation type="submission" date="2021-02" db="EMBL/GenBank/DDBJ databases">
        <title>Streptomyces spirodelae sp. nov., isolated from duckweed.</title>
        <authorList>
            <person name="Saimee Y."/>
            <person name="Duangmal K."/>
        </authorList>
    </citation>
    <scope>NUCLEOTIDE SEQUENCE [LARGE SCALE GENOMIC DNA]</scope>
    <source>
        <strain evidence="7 8">DW4-2</strain>
    </source>
</reference>
<dbReference type="CDD" id="cd07783">
    <property type="entry name" value="ASKHA_NBD_FGGY_SePSK_AtXK1-like"/>
    <property type="match status" value="1"/>
</dbReference>
<evidence type="ECO:0000256" key="3">
    <source>
        <dbReference type="ARBA" id="ARBA00022679"/>
    </source>
</evidence>
<evidence type="ECO:0000256" key="4">
    <source>
        <dbReference type="ARBA" id="ARBA00022777"/>
    </source>
</evidence>
<dbReference type="PANTHER" id="PTHR43095">
    <property type="entry name" value="SUGAR KINASE"/>
    <property type="match status" value="1"/>
</dbReference>
<keyword evidence="4 7" id="KW-0418">Kinase</keyword>
<dbReference type="GO" id="GO:0016301">
    <property type="term" value="F:kinase activity"/>
    <property type="evidence" value="ECO:0007669"/>
    <property type="project" value="UniProtKB-KW"/>
</dbReference>
<organism evidence="7 8">
    <name type="scientific">Streptomyces spirodelae</name>
    <dbReference type="NCBI Taxonomy" id="2812904"/>
    <lineage>
        <taxon>Bacteria</taxon>
        <taxon>Bacillati</taxon>
        <taxon>Actinomycetota</taxon>
        <taxon>Actinomycetes</taxon>
        <taxon>Kitasatosporales</taxon>
        <taxon>Streptomycetaceae</taxon>
        <taxon>Streptomyces</taxon>
    </lineage>
</organism>
<dbReference type="Proteomes" id="UP001518976">
    <property type="component" value="Unassembled WGS sequence"/>
</dbReference>
<proteinExistence type="inferred from homology"/>
<feature type="domain" description="Carbohydrate kinase FGGY N-terminal" evidence="5">
    <location>
        <begin position="21"/>
        <end position="258"/>
    </location>
</feature>